<keyword evidence="8" id="KW-1185">Reference proteome</keyword>
<name>A0A3N9Q428_9BACL</name>
<evidence type="ECO:0000256" key="1">
    <source>
        <dbReference type="ARBA" id="ARBA00022475"/>
    </source>
</evidence>
<dbReference type="EMBL" id="RQPI01000003">
    <property type="protein sequence ID" value="RQW12276.1"/>
    <property type="molecule type" value="Genomic_DNA"/>
</dbReference>
<evidence type="ECO:0000256" key="5">
    <source>
        <dbReference type="ARBA" id="ARBA00023288"/>
    </source>
</evidence>
<dbReference type="Pfam" id="PF01547">
    <property type="entry name" value="SBP_bac_1"/>
    <property type="match status" value="1"/>
</dbReference>
<organism evidence="7 8">
    <name type="scientific">Paenibacillus rhizophilus</name>
    <dbReference type="NCBI Taxonomy" id="1850366"/>
    <lineage>
        <taxon>Bacteria</taxon>
        <taxon>Bacillati</taxon>
        <taxon>Bacillota</taxon>
        <taxon>Bacilli</taxon>
        <taxon>Bacillales</taxon>
        <taxon>Paenibacillaceae</taxon>
        <taxon>Paenibacillus</taxon>
    </lineage>
</organism>
<protein>
    <submittedName>
        <fullName evidence="7">Extracellular solute-binding protein</fullName>
    </submittedName>
</protein>
<dbReference type="PANTHER" id="PTHR43649:SF33">
    <property type="entry name" value="POLYGALACTURONAN_RHAMNOGALACTURONAN-BINDING PROTEIN YTCQ"/>
    <property type="match status" value="1"/>
</dbReference>
<keyword evidence="6" id="KW-1133">Transmembrane helix</keyword>
<keyword evidence="4" id="KW-0564">Palmitate</keyword>
<evidence type="ECO:0000256" key="2">
    <source>
        <dbReference type="ARBA" id="ARBA00022729"/>
    </source>
</evidence>
<keyword evidence="6" id="KW-0812">Transmembrane</keyword>
<dbReference type="Proteomes" id="UP000282529">
    <property type="component" value="Unassembled WGS sequence"/>
</dbReference>
<dbReference type="OrthoDB" id="9763054at2"/>
<evidence type="ECO:0000313" key="7">
    <source>
        <dbReference type="EMBL" id="RQW12276.1"/>
    </source>
</evidence>
<dbReference type="InterPro" id="IPR050490">
    <property type="entry name" value="Bact_solute-bd_prot1"/>
</dbReference>
<evidence type="ECO:0000256" key="4">
    <source>
        <dbReference type="ARBA" id="ARBA00023139"/>
    </source>
</evidence>
<dbReference type="SUPFAM" id="SSF53850">
    <property type="entry name" value="Periplasmic binding protein-like II"/>
    <property type="match status" value="1"/>
</dbReference>
<feature type="transmembrane region" description="Helical" evidence="6">
    <location>
        <begin position="93"/>
        <end position="113"/>
    </location>
</feature>
<evidence type="ECO:0000256" key="6">
    <source>
        <dbReference type="SAM" id="Phobius"/>
    </source>
</evidence>
<dbReference type="Gene3D" id="3.40.190.10">
    <property type="entry name" value="Periplasmic binding protein-like II"/>
    <property type="match status" value="2"/>
</dbReference>
<evidence type="ECO:0000256" key="3">
    <source>
        <dbReference type="ARBA" id="ARBA00023136"/>
    </source>
</evidence>
<comment type="caution">
    <text evidence="7">The sequence shown here is derived from an EMBL/GenBank/DDBJ whole genome shotgun (WGS) entry which is preliminary data.</text>
</comment>
<proteinExistence type="predicted"/>
<dbReference type="InterPro" id="IPR006059">
    <property type="entry name" value="SBP"/>
</dbReference>
<accession>A0A3N9Q428</accession>
<keyword evidence="3 6" id="KW-0472">Membrane</keyword>
<gene>
    <name evidence="7" type="ORF">EH198_07940</name>
</gene>
<dbReference type="AlphaFoldDB" id="A0A3N9Q428"/>
<dbReference type="PANTHER" id="PTHR43649">
    <property type="entry name" value="ARABINOSE-BINDING PROTEIN-RELATED"/>
    <property type="match status" value="1"/>
</dbReference>
<sequence length="512" mass="56981">MPILARLSRNIPVCRQANIGTLCCNPKKACEWPGRSFSICSVGSCLWSSGYSYKSIIFVHFNRDGFALFWHRGTLNVYVEPEKRSFRMKKKPVFLALSLILMAVPFTGCSLGSSSYSMEAPDAGAQPRPVILKMFTFGEGLSEQLHDMAEKYHTLHPEVTVETELISNEYDSVLKTKLNSGDVPDIFMTQGYATNRTYKDIVVELTGEPFLDQIENSALKAAELDGKIYGIPVSIQSYGFIYNKKVFKGAGIASLPETYSELEQAAKRIKAKGVTPFANSFKEWWVFKHIASQTLAAEEGNYEQTAQEISKGTKTFKDLPLFGRTFDMIDLMVKYGSDKPLETDYGTGLALVAQGKAAMVHNGNWAEGDMLKANPSSELGFFPEPVGDDPSKARLMVDSSVVLRISDSSKHIDEAKQFLDYIVADYIKQYGWHGEVPVVKGGAVPDGQLAAETIRYIKKGKTYPWVQGYWPDGFDTQLGALFQEYVAHAKSKDEVLEDLTKAWVKLVRAANM</sequence>
<keyword evidence="1" id="KW-1003">Cell membrane</keyword>
<keyword evidence="2" id="KW-0732">Signal</keyword>
<reference evidence="7 8" key="1">
    <citation type="submission" date="2018-11" db="EMBL/GenBank/DDBJ databases">
        <title>Genome sequence of strain 7197.</title>
        <authorList>
            <person name="Gao J."/>
            <person name="Sun J."/>
        </authorList>
    </citation>
    <scope>NUCLEOTIDE SEQUENCE [LARGE SCALE GENOMIC DNA]</scope>
    <source>
        <strain evidence="7 8">7197</strain>
    </source>
</reference>
<evidence type="ECO:0000313" key="8">
    <source>
        <dbReference type="Proteomes" id="UP000282529"/>
    </source>
</evidence>
<keyword evidence="5" id="KW-0449">Lipoprotein</keyword>